<feature type="non-terminal residue" evidence="2">
    <location>
        <position position="1"/>
    </location>
</feature>
<sequence length="104" mass="10559">GRLRARRGSGQGAVAFGQPLLQAPEGRGLHGGGARERRRAVGPRGAGGLRAPLRCGHALRGALRGRGQGRQRRGDAPAAGGVEGQGGAAPLPPDLRDARAPLPR</sequence>
<feature type="region of interest" description="Disordered" evidence="1">
    <location>
        <begin position="1"/>
        <end position="104"/>
    </location>
</feature>
<organism evidence="2">
    <name type="scientific">uncultured Rubrobacteraceae bacterium</name>
    <dbReference type="NCBI Taxonomy" id="349277"/>
    <lineage>
        <taxon>Bacteria</taxon>
        <taxon>Bacillati</taxon>
        <taxon>Actinomycetota</taxon>
        <taxon>Rubrobacteria</taxon>
        <taxon>Rubrobacterales</taxon>
        <taxon>Rubrobacteraceae</taxon>
        <taxon>environmental samples</taxon>
    </lineage>
</organism>
<dbReference type="EMBL" id="CADCVI010000226">
    <property type="protein sequence ID" value="CAA9490232.1"/>
    <property type="molecule type" value="Genomic_DNA"/>
</dbReference>
<accession>A0A6J4S5Q1</accession>
<feature type="non-terminal residue" evidence="2">
    <location>
        <position position="104"/>
    </location>
</feature>
<feature type="compositionally biased region" description="Basic and acidic residues" evidence="1">
    <location>
        <begin position="94"/>
        <end position="104"/>
    </location>
</feature>
<evidence type="ECO:0000256" key="1">
    <source>
        <dbReference type="SAM" id="MobiDB-lite"/>
    </source>
</evidence>
<proteinExistence type="predicted"/>
<reference evidence="2" key="1">
    <citation type="submission" date="2020-02" db="EMBL/GenBank/DDBJ databases">
        <authorList>
            <person name="Meier V. D."/>
        </authorList>
    </citation>
    <scope>NUCLEOTIDE SEQUENCE</scope>
    <source>
        <strain evidence="2">AVDCRST_MAG25</strain>
    </source>
</reference>
<feature type="compositionally biased region" description="Low complexity" evidence="1">
    <location>
        <begin position="49"/>
        <end position="62"/>
    </location>
</feature>
<protein>
    <submittedName>
        <fullName evidence="2">Uncharacterized protein</fullName>
    </submittedName>
</protein>
<name>A0A6J4S5Q1_9ACTN</name>
<gene>
    <name evidence="2" type="ORF">AVDCRST_MAG25-3319</name>
</gene>
<dbReference type="AlphaFoldDB" id="A0A6J4S5Q1"/>
<evidence type="ECO:0000313" key="2">
    <source>
        <dbReference type="EMBL" id="CAA9490232.1"/>
    </source>
</evidence>